<feature type="compositionally biased region" description="Basic and acidic residues" evidence="1">
    <location>
        <begin position="63"/>
        <end position="82"/>
    </location>
</feature>
<accession>A0ABV9DY28</accession>
<organism evidence="2 3">
    <name type="scientific">Nocardiopsis mangrovi</name>
    <dbReference type="NCBI Taxonomy" id="1179818"/>
    <lineage>
        <taxon>Bacteria</taxon>
        <taxon>Bacillati</taxon>
        <taxon>Actinomycetota</taxon>
        <taxon>Actinomycetes</taxon>
        <taxon>Streptosporangiales</taxon>
        <taxon>Nocardiopsidaceae</taxon>
        <taxon>Nocardiopsis</taxon>
    </lineage>
</organism>
<comment type="caution">
    <text evidence="2">The sequence shown here is derived from an EMBL/GenBank/DDBJ whole genome shotgun (WGS) entry which is preliminary data.</text>
</comment>
<proteinExistence type="predicted"/>
<gene>
    <name evidence="2" type="ORF">ACFO4E_13285</name>
</gene>
<evidence type="ECO:0000313" key="3">
    <source>
        <dbReference type="Proteomes" id="UP001595923"/>
    </source>
</evidence>
<sequence length="90" mass="10281">MWQELGLDPDVTRTHTVWRGTRRLIELDFGKIRSGGSMSLERHRFVPEAQGALRVVIDFPFDEGSHSSSEARTRVQELRDEFTEPPATLA</sequence>
<reference evidence="3" key="1">
    <citation type="journal article" date="2019" name="Int. J. Syst. Evol. Microbiol.">
        <title>The Global Catalogue of Microorganisms (GCM) 10K type strain sequencing project: providing services to taxonomists for standard genome sequencing and annotation.</title>
        <authorList>
            <consortium name="The Broad Institute Genomics Platform"/>
            <consortium name="The Broad Institute Genome Sequencing Center for Infectious Disease"/>
            <person name="Wu L."/>
            <person name="Ma J."/>
        </authorList>
    </citation>
    <scope>NUCLEOTIDE SEQUENCE [LARGE SCALE GENOMIC DNA]</scope>
    <source>
        <strain evidence="3">XZYJ18</strain>
    </source>
</reference>
<dbReference type="Proteomes" id="UP001595923">
    <property type="component" value="Unassembled WGS sequence"/>
</dbReference>
<evidence type="ECO:0000256" key="1">
    <source>
        <dbReference type="SAM" id="MobiDB-lite"/>
    </source>
</evidence>
<evidence type="ECO:0000313" key="2">
    <source>
        <dbReference type="EMBL" id="MFC4562834.1"/>
    </source>
</evidence>
<keyword evidence="3" id="KW-1185">Reference proteome</keyword>
<feature type="region of interest" description="Disordered" evidence="1">
    <location>
        <begin position="63"/>
        <end position="90"/>
    </location>
</feature>
<dbReference type="EMBL" id="JBHSFQ010000011">
    <property type="protein sequence ID" value="MFC4562834.1"/>
    <property type="molecule type" value="Genomic_DNA"/>
</dbReference>
<dbReference type="RefSeq" id="WP_378574365.1">
    <property type="nucleotide sequence ID" value="NZ_JBHSFQ010000011.1"/>
</dbReference>
<protein>
    <submittedName>
        <fullName evidence="2">Uncharacterized protein</fullName>
    </submittedName>
</protein>
<name>A0ABV9DY28_9ACTN</name>